<evidence type="ECO:0000313" key="3">
    <source>
        <dbReference type="Proteomes" id="UP000240931"/>
    </source>
</evidence>
<dbReference type="Proteomes" id="UP000317227">
    <property type="component" value="Segment"/>
</dbReference>
<dbReference type="EMBL" id="LT960551">
    <property type="protein sequence ID" value="SOK58773.1"/>
    <property type="molecule type" value="Genomic_DNA"/>
</dbReference>
<dbReference type="OrthoDB" id="38730at10239"/>
<reference evidence="2 4" key="3">
    <citation type="submission" date="2019-06" db="EMBL/GenBank/DDBJ databases">
        <authorList>
            <person name="Bower L."/>
            <person name="Leinonen R."/>
        </authorList>
    </citation>
    <scope>NUCLEOTIDE SEQUENCE [LARGE SCALE GENOMIC DNA]</scope>
</reference>
<protein>
    <submittedName>
        <fullName evidence="1">Uncharacterized protein</fullName>
    </submittedName>
</protein>
<dbReference type="GeneID" id="40100914"/>
<accession>A0A2C9CY39</accession>
<evidence type="ECO:0000313" key="2">
    <source>
        <dbReference type="EMBL" id="VUE36542.1"/>
    </source>
</evidence>
<evidence type="ECO:0000313" key="4">
    <source>
        <dbReference type="Proteomes" id="UP000317227"/>
    </source>
</evidence>
<dbReference type="KEGG" id="vg:40100914"/>
<organism evidence="1 3">
    <name type="scientific">Yersinia phage fHe-Yen9-04</name>
    <dbReference type="NCBI Taxonomy" id="2052742"/>
    <lineage>
        <taxon>Viruses</taxon>
        <taxon>Duplodnaviria</taxon>
        <taxon>Heunggongvirae</taxon>
        <taxon>Uroviricota</taxon>
        <taxon>Caudoviricetes</taxon>
        <taxon>Eneladusvirus</taxon>
        <taxon>Eneladusvirus Yen904</taxon>
    </lineage>
</organism>
<dbReference type="EMBL" id="LR596615">
    <property type="protein sequence ID" value="VUE36542.1"/>
    <property type="molecule type" value="Genomic_DNA"/>
</dbReference>
<dbReference type="Proteomes" id="UP000240931">
    <property type="component" value="Segment"/>
</dbReference>
<dbReference type="RefSeq" id="YP_009624106.1">
    <property type="nucleotide sequence ID" value="NC_042116.1"/>
</dbReference>
<sequence length="89" mass="10335">MVFIKVQNTFEHKFIKIDKWNTPVLAISINSAHKFESLHSAIEFIRKFNLVKTSYVHQIHDYSTDKLLATCTLVRDNTGKFIVGVQLQK</sequence>
<proteinExistence type="predicted"/>
<reference evidence="3" key="2">
    <citation type="submission" date="2017-10" db="EMBL/GenBank/DDBJ databases">
        <authorList>
            <person name="Skurnik M."/>
        </authorList>
    </citation>
    <scope>NUCLEOTIDE SEQUENCE [LARGE SCALE GENOMIC DNA]</scope>
</reference>
<evidence type="ECO:0000313" key="1">
    <source>
        <dbReference type="EMBL" id="SOK58773.1"/>
    </source>
</evidence>
<name>A0A2C9CY39_9CAUD</name>
<keyword evidence="3" id="KW-1185">Reference proteome</keyword>
<reference evidence="1" key="1">
    <citation type="submission" date="2017-10" db="EMBL/GenBank/DDBJ databases">
        <authorList>
            <person name="Banno H."/>
            <person name="Chua N.-H."/>
        </authorList>
    </citation>
    <scope>NUCLEOTIDE SEQUENCE [LARGE SCALE GENOMIC DNA]</scope>
</reference>
<gene>
    <name evidence="1" type="primary">g496</name>
</gene>